<dbReference type="AlphaFoldDB" id="A0A9X2AGS5"/>
<keyword evidence="2" id="KW-1185">Reference proteome</keyword>
<sequence>MPDWTDLRYLLTGNQRQQRAYSLLQALNLWPVLADFKPVLAGTIPLGIDITGSDLDVLCEVAPAETQRFGGLLQRHYGRRTGFKLMQHTISGYPSIVSSFRYRGREVEVFGQALPTAQQNGFRHLLVEAAVLEAGGEAWRRAVRRLKKQGLKTEPAFANLLQLPGNPYAALLELEGKSIAELQAYMARHSTIRNW</sequence>
<name>A0A9X2AGS5_9BACT</name>
<organism evidence="1 2">
    <name type="scientific">Hymenobacter cyanobacteriorum</name>
    <dbReference type="NCBI Taxonomy" id="2926463"/>
    <lineage>
        <taxon>Bacteria</taxon>
        <taxon>Pseudomonadati</taxon>
        <taxon>Bacteroidota</taxon>
        <taxon>Cytophagia</taxon>
        <taxon>Cytophagales</taxon>
        <taxon>Hymenobacteraceae</taxon>
        <taxon>Hymenobacter</taxon>
    </lineage>
</organism>
<comment type="caution">
    <text evidence="1">The sequence shown here is derived from an EMBL/GenBank/DDBJ whole genome shotgun (WGS) entry which is preliminary data.</text>
</comment>
<evidence type="ECO:0000313" key="1">
    <source>
        <dbReference type="EMBL" id="MCI1189546.1"/>
    </source>
</evidence>
<dbReference type="Pfam" id="PF14091">
    <property type="entry name" value="DUF4269"/>
    <property type="match status" value="1"/>
</dbReference>
<evidence type="ECO:0000313" key="2">
    <source>
        <dbReference type="Proteomes" id="UP001139193"/>
    </source>
</evidence>
<dbReference type="EMBL" id="JALBGC010000005">
    <property type="protein sequence ID" value="MCI1189546.1"/>
    <property type="molecule type" value="Genomic_DNA"/>
</dbReference>
<accession>A0A9X2AGS5</accession>
<reference evidence="1" key="1">
    <citation type="submission" date="2022-03" db="EMBL/GenBank/DDBJ databases">
        <title>Bacterial whole genome sequence for Hymenobacter sp. DH14.</title>
        <authorList>
            <person name="Le V."/>
        </authorList>
    </citation>
    <scope>NUCLEOTIDE SEQUENCE</scope>
    <source>
        <strain evidence="1">DH14</strain>
    </source>
</reference>
<gene>
    <name evidence="1" type="ORF">MON38_19150</name>
</gene>
<dbReference type="RefSeq" id="WP_241937772.1">
    <property type="nucleotide sequence ID" value="NZ_JALBGC010000005.1"/>
</dbReference>
<dbReference type="InterPro" id="IPR025365">
    <property type="entry name" value="DUF4269"/>
</dbReference>
<proteinExistence type="predicted"/>
<protein>
    <submittedName>
        <fullName evidence="1">DUF4269 domain-containing protein</fullName>
    </submittedName>
</protein>
<dbReference type="Proteomes" id="UP001139193">
    <property type="component" value="Unassembled WGS sequence"/>
</dbReference>